<dbReference type="Proteomes" id="UP000267268">
    <property type="component" value="Chromosome 2"/>
</dbReference>
<evidence type="ECO:0008006" key="4">
    <source>
        <dbReference type="Google" id="ProtNLM"/>
    </source>
</evidence>
<evidence type="ECO:0000256" key="1">
    <source>
        <dbReference type="SAM" id="SignalP"/>
    </source>
</evidence>
<name>A0A3Q9FUG0_9BACT</name>
<accession>A0A3Q9FUG0</accession>
<sequence length="217" mass="26044">MKAIISTITITLLLLVNTTYAQQYRTVEKEVKYYVKWFEKIIPLTPTQHDRMIVVRTEYVKELRTWKAKKYTEHQEKLTIDKKYWKKRDKVLNPTQVTTLCTYLTTKHEVDQLDDIIHFTEVQKEEFFSKILPINRNLVIASYEYGMYNAAYLTIEEESMIQKDKLKAEMFTAEQQHDYILHKSSYEKKVKGFKDAYSKNELEETETYNLLEPTINR</sequence>
<gene>
    <name evidence="2" type="ORF">EI427_21660</name>
</gene>
<evidence type="ECO:0000313" key="3">
    <source>
        <dbReference type="Proteomes" id="UP000267268"/>
    </source>
</evidence>
<reference evidence="2 3" key="1">
    <citation type="submission" date="2018-12" db="EMBL/GenBank/DDBJ databases">
        <title>Flammeovirga pectinis sp. nov., isolated from the gut of the Korean scallop, Patinopecten yessoensis.</title>
        <authorList>
            <person name="Bae J.-W."/>
            <person name="Jeong Y.-S."/>
            <person name="Kang W."/>
        </authorList>
    </citation>
    <scope>NUCLEOTIDE SEQUENCE [LARGE SCALE GENOMIC DNA]</scope>
    <source>
        <strain evidence="2 3">L12M1</strain>
    </source>
</reference>
<dbReference type="OrthoDB" id="9825383at2"/>
<keyword evidence="1" id="KW-0732">Signal</keyword>
<keyword evidence="3" id="KW-1185">Reference proteome</keyword>
<dbReference type="RefSeq" id="WP_126618945.1">
    <property type="nucleotide sequence ID" value="NZ_CP034563.1"/>
</dbReference>
<proteinExistence type="predicted"/>
<dbReference type="EMBL" id="CP034563">
    <property type="protein sequence ID" value="AZQ64835.1"/>
    <property type="molecule type" value="Genomic_DNA"/>
</dbReference>
<organism evidence="2 3">
    <name type="scientific">Flammeovirga pectinis</name>
    <dbReference type="NCBI Taxonomy" id="2494373"/>
    <lineage>
        <taxon>Bacteria</taxon>
        <taxon>Pseudomonadati</taxon>
        <taxon>Bacteroidota</taxon>
        <taxon>Cytophagia</taxon>
        <taxon>Cytophagales</taxon>
        <taxon>Flammeovirgaceae</taxon>
        <taxon>Flammeovirga</taxon>
    </lineage>
</organism>
<evidence type="ECO:0000313" key="2">
    <source>
        <dbReference type="EMBL" id="AZQ64835.1"/>
    </source>
</evidence>
<feature type="chain" id="PRO_5018661783" description="DUF3826 domain-containing protein" evidence="1">
    <location>
        <begin position="22"/>
        <end position="217"/>
    </location>
</feature>
<dbReference type="AlphaFoldDB" id="A0A3Q9FUG0"/>
<dbReference type="KEGG" id="fll:EI427_21660"/>
<feature type="signal peptide" evidence="1">
    <location>
        <begin position="1"/>
        <end position="21"/>
    </location>
</feature>
<protein>
    <recommendedName>
        <fullName evidence="4">DUF3826 domain-containing protein</fullName>
    </recommendedName>
</protein>